<dbReference type="Proteomes" id="UP001500542">
    <property type="component" value="Unassembled WGS sequence"/>
</dbReference>
<name>A0ABP3ZQL3_9ACTN</name>
<dbReference type="EMBL" id="BAAAHK010000001">
    <property type="protein sequence ID" value="GAA0924439.1"/>
    <property type="molecule type" value="Genomic_DNA"/>
</dbReference>
<gene>
    <name evidence="1" type="ORF">GCM10009554_03180</name>
</gene>
<dbReference type="InterPro" id="IPR015813">
    <property type="entry name" value="Pyrv/PenolPyrv_kinase-like_dom"/>
</dbReference>
<dbReference type="SUPFAM" id="SSF51621">
    <property type="entry name" value="Phosphoenolpyruvate/pyruvate domain"/>
    <property type="match status" value="1"/>
</dbReference>
<keyword evidence="1" id="KW-0456">Lyase</keyword>
<comment type="caution">
    <text evidence="1">The sequence shown here is derived from an EMBL/GenBank/DDBJ whole genome shotgun (WGS) entry which is preliminary data.</text>
</comment>
<sequence length="244" mass="25660">MTTTRGRGQADRRTAEAFRALHHGPTPLVLPNAWDPVSARAIAEAGYPAIATSSGAVARVLGYDDGQLTPVAEMLEAVARIVRAVDVPVTADMEAGYGLDAKEFAERLVETGAVGCNLEDSLDDQLVDVERQADYLSAVRAAAGADLVINARVDSFITNGSVDEAVARGRAYRRAGADCVYPIAAPLDVLQRLATDIGGPLNAHAKPNGPTAADLIALGATRISYGTSLHNFTTDVLRELLPEL</sequence>
<dbReference type="InterPro" id="IPR039556">
    <property type="entry name" value="ICL/PEPM"/>
</dbReference>
<dbReference type="PANTHER" id="PTHR42905:SF16">
    <property type="entry name" value="CARBOXYPHOSPHONOENOLPYRUVATE PHOSPHONOMUTASE-LIKE PROTEIN (AFU_ORTHOLOGUE AFUA_5G07230)"/>
    <property type="match status" value="1"/>
</dbReference>
<dbReference type="PANTHER" id="PTHR42905">
    <property type="entry name" value="PHOSPHOENOLPYRUVATE CARBOXYLASE"/>
    <property type="match status" value="1"/>
</dbReference>
<evidence type="ECO:0000313" key="2">
    <source>
        <dbReference type="Proteomes" id="UP001500542"/>
    </source>
</evidence>
<reference evidence="2" key="1">
    <citation type="journal article" date="2019" name="Int. J. Syst. Evol. Microbiol.">
        <title>The Global Catalogue of Microorganisms (GCM) 10K type strain sequencing project: providing services to taxonomists for standard genome sequencing and annotation.</title>
        <authorList>
            <consortium name="The Broad Institute Genomics Platform"/>
            <consortium name="The Broad Institute Genome Sequencing Center for Infectious Disease"/>
            <person name="Wu L."/>
            <person name="Ma J."/>
        </authorList>
    </citation>
    <scope>NUCLEOTIDE SEQUENCE [LARGE SCALE GENOMIC DNA]</scope>
    <source>
        <strain evidence="2">JCM 10977</strain>
    </source>
</reference>
<accession>A0ABP3ZQL3</accession>
<evidence type="ECO:0000313" key="1">
    <source>
        <dbReference type="EMBL" id="GAA0924439.1"/>
    </source>
</evidence>
<organism evidence="1 2">
    <name type="scientific">Kribbella koreensis</name>
    <dbReference type="NCBI Taxonomy" id="57909"/>
    <lineage>
        <taxon>Bacteria</taxon>
        <taxon>Bacillati</taxon>
        <taxon>Actinomycetota</taxon>
        <taxon>Actinomycetes</taxon>
        <taxon>Propionibacteriales</taxon>
        <taxon>Kribbellaceae</taxon>
        <taxon>Kribbella</taxon>
    </lineage>
</organism>
<keyword evidence="2" id="KW-1185">Reference proteome</keyword>
<dbReference type="GO" id="GO:0016829">
    <property type="term" value="F:lyase activity"/>
    <property type="evidence" value="ECO:0007669"/>
    <property type="project" value="UniProtKB-KW"/>
</dbReference>
<proteinExistence type="predicted"/>
<dbReference type="InterPro" id="IPR040442">
    <property type="entry name" value="Pyrv_kinase-like_dom_sf"/>
</dbReference>
<protein>
    <submittedName>
        <fullName evidence="1">Isocitrate lyase/phosphoenolpyruvate mutase family protein</fullName>
    </submittedName>
</protein>
<dbReference type="CDD" id="cd00377">
    <property type="entry name" value="ICL_PEPM"/>
    <property type="match status" value="1"/>
</dbReference>
<dbReference type="RefSeq" id="WP_343963958.1">
    <property type="nucleotide sequence ID" value="NZ_BAAAHK010000001.1"/>
</dbReference>
<dbReference type="Gene3D" id="3.20.20.60">
    <property type="entry name" value="Phosphoenolpyruvate-binding domains"/>
    <property type="match status" value="1"/>
</dbReference>
<dbReference type="Pfam" id="PF13714">
    <property type="entry name" value="PEP_mutase"/>
    <property type="match status" value="1"/>
</dbReference>